<evidence type="ECO:0000313" key="6">
    <source>
        <dbReference type="Proteomes" id="UP000572072"/>
    </source>
</evidence>
<dbReference type="SUPFAM" id="SSF53067">
    <property type="entry name" value="Actin-like ATPase domain"/>
    <property type="match status" value="2"/>
</dbReference>
<dbReference type="Gene3D" id="2.60.34.10">
    <property type="entry name" value="Substrate Binding Domain Of DNAk, Chain A, domain 1"/>
    <property type="match status" value="1"/>
</dbReference>
<accession>A0A7Y3ZB51</accession>
<dbReference type="InterPro" id="IPR029047">
    <property type="entry name" value="HSP70_peptide-bd_sf"/>
</dbReference>
<dbReference type="Gene3D" id="3.90.640.10">
    <property type="entry name" value="Actin, Chain A, domain 4"/>
    <property type="match status" value="1"/>
</dbReference>
<dbReference type="Gene3D" id="3.30.420.40">
    <property type="match status" value="2"/>
</dbReference>
<dbReference type="RefSeq" id="WP_171358669.1">
    <property type="nucleotide sequence ID" value="NZ_VTYN01000020.1"/>
</dbReference>
<name>A0A7Y3ZB51_9VIBR</name>
<comment type="caution">
    <text evidence="5">The sequence shown here is derived from an EMBL/GenBank/DDBJ whole genome shotgun (WGS) entry which is preliminary data.</text>
</comment>
<sequence length="562" mass="62626">MHSVEVNHKLAIGIDLGTTNSAISIWQDDKAVFIPNSLGKFLTPSVVAINEKDELLVGEAAKSRLVTNPLCSVASFKRFLGTNKTFKLAKKEYNAVELCSLILASLKQDAETYLSQPISDVVISVPAYFNDSQRKEVKAAARLAGLNAVRLINEPTAACLSYSLHKQANSRFLVFDLGGGTFDVTVVEHFDSFIEVRASTGDNFLGGDDFTDDVIHAVLARLQLAPEELPLSFLSSLRAHCETAKHRYEDGLIVEVPDPYGQKIQFTKQDMEEVWKSSLDRILRPLGQALSDARLESNQIDELIFVGGATRLRLIQSTANRLLGRFGHSEIDPDLVVAQGAAIQAACRLRNEHVSEIILTDVCPYSLGILCRRGDREGVFSPIIERNTIIPVSRVQTFSTCNDDQTDICVAIYQGERLWAKDNIFIDEFVVDIPKGKAGQELIDIRFSYDINGLLEVDVTPQSTGETVSKVIDKTPEGISQEQLEMSHAKLSRLKFHPREAIPNITLLEKLHQLYAENTAEFRTVIEEYIFAFEMALASQDELEIREKRTLIYQQLGRLGLK</sequence>
<dbReference type="PRINTS" id="PR00301">
    <property type="entry name" value="HEATSHOCK70"/>
</dbReference>
<dbReference type="Proteomes" id="UP000572072">
    <property type="component" value="Unassembled WGS sequence"/>
</dbReference>
<dbReference type="InterPro" id="IPR018181">
    <property type="entry name" value="Heat_shock_70_CS"/>
</dbReference>
<dbReference type="PANTHER" id="PTHR19375">
    <property type="entry name" value="HEAT SHOCK PROTEIN 70KDA"/>
    <property type="match status" value="1"/>
</dbReference>
<keyword evidence="3 4" id="KW-0067">ATP-binding</keyword>
<dbReference type="EMBL" id="VTYN01000020">
    <property type="protein sequence ID" value="NOH49832.1"/>
    <property type="molecule type" value="Genomic_DNA"/>
</dbReference>
<dbReference type="SUPFAM" id="SSF100920">
    <property type="entry name" value="Heat shock protein 70kD (HSP70), peptide-binding domain"/>
    <property type="match status" value="1"/>
</dbReference>
<reference evidence="5 6" key="1">
    <citation type="submission" date="2019-08" db="EMBL/GenBank/DDBJ databases">
        <title>Draft genome sequencing and comparative genomics of hatchery-associated Vibrios.</title>
        <authorList>
            <person name="Kehlet-Delgado H."/>
            <person name="Mueller R.S."/>
        </authorList>
    </citation>
    <scope>NUCLEOTIDE SEQUENCE [LARGE SCALE GENOMIC DNA]</scope>
    <source>
        <strain evidence="5 6">00-78-3</strain>
    </source>
</reference>
<dbReference type="PROSITE" id="PS00329">
    <property type="entry name" value="HSP70_2"/>
    <property type="match status" value="1"/>
</dbReference>
<evidence type="ECO:0000313" key="5">
    <source>
        <dbReference type="EMBL" id="NOH49832.1"/>
    </source>
</evidence>
<dbReference type="Pfam" id="PF00012">
    <property type="entry name" value="HSP70"/>
    <property type="match status" value="2"/>
</dbReference>
<evidence type="ECO:0000256" key="1">
    <source>
        <dbReference type="ARBA" id="ARBA00007381"/>
    </source>
</evidence>
<comment type="similarity">
    <text evidence="1 4">Belongs to the heat shock protein 70 family.</text>
</comment>
<evidence type="ECO:0000256" key="3">
    <source>
        <dbReference type="ARBA" id="ARBA00022840"/>
    </source>
</evidence>
<evidence type="ECO:0000256" key="4">
    <source>
        <dbReference type="RuleBase" id="RU003322"/>
    </source>
</evidence>
<dbReference type="PROSITE" id="PS00297">
    <property type="entry name" value="HSP70_1"/>
    <property type="match status" value="1"/>
</dbReference>
<dbReference type="GO" id="GO:0005524">
    <property type="term" value="F:ATP binding"/>
    <property type="evidence" value="ECO:0007669"/>
    <property type="project" value="UniProtKB-KW"/>
</dbReference>
<evidence type="ECO:0000256" key="2">
    <source>
        <dbReference type="ARBA" id="ARBA00022741"/>
    </source>
</evidence>
<dbReference type="AlphaFoldDB" id="A0A7Y3ZB51"/>
<organism evidence="5 6">
    <name type="scientific">Vibrio rotiferianus</name>
    <dbReference type="NCBI Taxonomy" id="190895"/>
    <lineage>
        <taxon>Bacteria</taxon>
        <taxon>Pseudomonadati</taxon>
        <taxon>Pseudomonadota</taxon>
        <taxon>Gammaproteobacteria</taxon>
        <taxon>Vibrionales</taxon>
        <taxon>Vibrionaceae</taxon>
        <taxon>Vibrio</taxon>
    </lineage>
</organism>
<proteinExistence type="inferred from homology"/>
<dbReference type="InterPro" id="IPR013126">
    <property type="entry name" value="Hsp_70_fam"/>
</dbReference>
<dbReference type="InterPro" id="IPR043129">
    <property type="entry name" value="ATPase_NBD"/>
</dbReference>
<keyword evidence="2 4" id="KW-0547">Nucleotide-binding</keyword>
<protein>
    <submittedName>
        <fullName evidence="5">Hsp70 family protein</fullName>
    </submittedName>
</protein>
<dbReference type="FunFam" id="3.30.420.40:FF:000144">
    <property type="entry name" value="Molecular chaperone HscC"/>
    <property type="match status" value="1"/>
</dbReference>
<dbReference type="GO" id="GO:0140662">
    <property type="term" value="F:ATP-dependent protein folding chaperone"/>
    <property type="evidence" value="ECO:0007669"/>
    <property type="project" value="InterPro"/>
</dbReference>
<gene>
    <name evidence="5" type="ORF">F0262_17450</name>
</gene>